<evidence type="ECO:0000313" key="1">
    <source>
        <dbReference type="EMBL" id="KAJ8631196.1"/>
    </source>
</evidence>
<sequence length="177" mass="20035">MLILTFAFLVILALGVLVVLAFSFFLIPLASPAILAEEFSNRRATIRKLKRKHRWANEVTKKTPDIIKQWQDFSEINSGMDPYRYQVEWTRGTKPGTEQLQGDETLTTLLQRKEVPFAFEANFMQESQQNPSTVSHPSDPSSSSIPARTNSYLSSSTNGTSFDRSKEEPKTGKIQAY</sequence>
<protein>
    <submittedName>
        <fullName evidence="1">Uncharacterized protein</fullName>
    </submittedName>
</protein>
<evidence type="ECO:0000313" key="2">
    <source>
        <dbReference type="Proteomes" id="UP001234297"/>
    </source>
</evidence>
<keyword evidence="2" id="KW-1185">Reference proteome</keyword>
<reference evidence="1 2" key="1">
    <citation type="journal article" date="2022" name="Hortic Res">
        <title>A haplotype resolved chromosomal level avocado genome allows analysis of novel avocado genes.</title>
        <authorList>
            <person name="Nath O."/>
            <person name="Fletcher S.J."/>
            <person name="Hayward A."/>
            <person name="Shaw L.M."/>
            <person name="Masouleh A.K."/>
            <person name="Furtado A."/>
            <person name="Henry R.J."/>
            <person name="Mitter N."/>
        </authorList>
    </citation>
    <scope>NUCLEOTIDE SEQUENCE [LARGE SCALE GENOMIC DNA]</scope>
    <source>
        <strain evidence="2">cv. Hass</strain>
    </source>
</reference>
<gene>
    <name evidence="1" type="ORF">MRB53_024519</name>
</gene>
<dbReference type="Proteomes" id="UP001234297">
    <property type="component" value="Chromosome 7"/>
</dbReference>
<comment type="caution">
    <text evidence="1">The sequence shown here is derived from an EMBL/GenBank/DDBJ whole genome shotgun (WGS) entry which is preliminary data.</text>
</comment>
<dbReference type="EMBL" id="CM056815">
    <property type="protein sequence ID" value="KAJ8631196.1"/>
    <property type="molecule type" value="Genomic_DNA"/>
</dbReference>
<accession>A0ACC2LCK3</accession>
<organism evidence="1 2">
    <name type="scientific">Persea americana</name>
    <name type="common">Avocado</name>
    <dbReference type="NCBI Taxonomy" id="3435"/>
    <lineage>
        <taxon>Eukaryota</taxon>
        <taxon>Viridiplantae</taxon>
        <taxon>Streptophyta</taxon>
        <taxon>Embryophyta</taxon>
        <taxon>Tracheophyta</taxon>
        <taxon>Spermatophyta</taxon>
        <taxon>Magnoliopsida</taxon>
        <taxon>Magnoliidae</taxon>
        <taxon>Laurales</taxon>
        <taxon>Lauraceae</taxon>
        <taxon>Persea</taxon>
    </lineage>
</organism>
<name>A0ACC2LCK3_PERAE</name>
<proteinExistence type="predicted"/>